<reference evidence="1 2" key="1">
    <citation type="submission" date="2020-07" db="EMBL/GenBank/DDBJ databases">
        <title>Draft genome sequence of four isobutane-metabolizing strains capable of cometabolically degrading diverse ether contaminants.</title>
        <authorList>
            <person name="Chen W."/>
            <person name="Faulkner N."/>
            <person name="Smith C."/>
            <person name="Hyman M."/>
        </authorList>
    </citation>
    <scope>NUCLEOTIDE SEQUENCE [LARGE SCALE GENOMIC DNA]</scope>
    <source>
        <strain evidence="1 2">2A</strain>
        <plasmid evidence="1 2">unnamed2</plasmid>
    </source>
</reference>
<sequence length="145" mass="16252">MLNQWIEDCMVQRVSLHDGLVLDFEDYNELVISGRLRLTLPPVGPYPEEDVLIDPNHVEQHERPLLDLAGSVCTGAWCADNGTLHLRFSRGHRIQVDADPHAASWELYGKRHGYMACLPGGRVRTVRHDLPDEESMSTEIGSAAP</sequence>
<gene>
    <name evidence="1" type="ORF">HZU40_00275</name>
</gene>
<dbReference type="InterPro" id="IPR046179">
    <property type="entry name" value="DUF6188"/>
</dbReference>
<dbReference type="Pfam" id="PF19686">
    <property type="entry name" value="DUF6188"/>
    <property type="match status" value="1"/>
</dbReference>
<evidence type="ECO:0000313" key="2">
    <source>
        <dbReference type="Proteomes" id="UP000515498"/>
    </source>
</evidence>
<accession>A0A7G8P6H3</accession>
<dbReference type="Proteomes" id="UP000515498">
    <property type="component" value="Plasmid unnamed2"/>
</dbReference>
<dbReference type="RefSeq" id="WP_187095091.1">
    <property type="nucleotide sequence ID" value="NZ_CP059893.1"/>
</dbReference>
<dbReference type="EMBL" id="CP059893">
    <property type="protein sequence ID" value="QNJ89939.1"/>
    <property type="molecule type" value="Genomic_DNA"/>
</dbReference>
<evidence type="ECO:0000313" key="1">
    <source>
        <dbReference type="EMBL" id="QNJ89939.1"/>
    </source>
</evidence>
<proteinExistence type="predicted"/>
<dbReference type="KEGG" id="mflu:HZU40_00275"/>
<keyword evidence="1" id="KW-0614">Plasmid</keyword>
<protein>
    <submittedName>
        <fullName evidence="1">Uncharacterized protein</fullName>
    </submittedName>
</protein>
<geneLocation type="plasmid" evidence="1 2">
    <name>unnamed2</name>
</geneLocation>
<organism evidence="1 2">
    <name type="scientific">Mycolicibacterium fluoranthenivorans</name>
    <dbReference type="NCBI Taxonomy" id="258505"/>
    <lineage>
        <taxon>Bacteria</taxon>
        <taxon>Bacillati</taxon>
        <taxon>Actinomycetota</taxon>
        <taxon>Actinomycetes</taxon>
        <taxon>Mycobacteriales</taxon>
        <taxon>Mycobacteriaceae</taxon>
        <taxon>Mycolicibacterium</taxon>
    </lineage>
</organism>
<dbReference type="AlphaFoldDB" id="A0A7G8P6H3"/>
<name>A0A7G8P6H3_9MYCO</name>